<dbReference type="PANTHER" id="PTHR10177">
    <property type="entry name" value="CYCLINS"/>
    <property type="match status" value="1"/>
</dbReference>
<dbReference type="SUPFAM" id="SSF47954">
    <property type="entry name" value="Cyclin-like"/>
    <property type="match status" value="1"/>
</dbReference>
<proteinExistence type="predicted"/>
<evidence type="ECO:0000313" key="3">
    <source>
        <dbReference type="EMBL" id="CAL5137587.1"/>
    </source>
</evidence>
<protein>
    <recommendedName>
        <fullName evidence="2">Cyclin N-terminal domain-containing protein</fullName>
    </recommendedName>
</protein>
<reference evidence="3" key="1">
    <citation type="submission" date="2024-06" db="EMBL/GenBank/DDBJ databases">
        <authorList>
            <person name="Liu X."/>
            <person name="Lenzi L."/>
            <person name="Haldenby T S."/>
            <person name="Uol C."/>
        </authorList>
    </citation>
    <scope>NUCLEOTIDE SEQUENCE</scope>
</reference>
<feature type="compositionally biased region" description="Polar residues" evidence="1">
    <location>
        <begin position="97"/>
        <end position="106"/>
    </location>
</feature>
<sequence>MTEKAKYENSSGQHARYTMDAGGATQWVNRSRLGQIRATKRSMVENRREIRRLRHTRGFTSSNSGTATEAHASVLSEEKSNDKPVPSDGVGRENCDLSGTSPSSAMSEHKRPRPEDTSTASVDINGRSTVPDCCLHNHISPLPSRDRTQKFACELPSLDQDCLQDLLAKESLYHPNNAFLYYVNPELEDKVDATLRNEAVHNLRFMHNTFFNLSTETFCKAVSLVDRFIVKVKVKPKYMACVATASYCAASKLTYHSKKVDVELPDPATLVHITRCGGNEADLMRMEEILASKLNHDLNGVNAYDFLQLFIDAIPLRGDGAVDSSLRKDSNQETTLLKPELNQDEVSLNRSRIQRHQLIKRMTTRMEIALCSLEVYRFRPACFALGILAQAKVNGLVPLANLCQVPWTDVVDCASLIEELYEIYYRDPLPCTRRQMVWNLSRRTLLRIGYSSPTPLDTISEDCEPAEEDEWLLPLLFEP</sequence>
<feature type="domain" description="Cyclin N-terminal" evidence="2">
    <location>
        <begin position="164"/>
        <end position="299"/>
    </location>
</feature>
<evidence type="ECO:0000259" key="2">
    <source>
        <dbReference type="Pfam" id="PF00134"/>
    </source>
</evidence>
<feature type="compositionally biased region" description="Basic and acidic residues" evidence="1">
    <location>
        <begin position="107"/>
        <end position="116"/>
    </location>
</feature>
<evidence type="ECO:0000313" key="4">
    <source>
        <dbReference type="Proteomes" id="UP001497525"/>
    </source>
</evidence>
<gene>
    <name evidence="3" type="ORF">CDAUBV1_LOCUS11881</name>
</gene>
<accession>A0AAV2TQD7</accession>
<dbReference type="InterPro" id="IPR006671">
    <property type="entry name" value="Cyclin_N"/>
</dbReference>
<dbReference type="Proteomes" id="UP001497525">
    <property type="component" value="Unassembled WGS sequence"/>
</dbReference>
<feature type="region of interest" description="Disordered" evidence="1">
    <location>
        <begin position="38"/>
        <end position="123"/>
    </location>
</feature>
<feature type="compositionally biased region" description="Polar residues" evidence="1">
    <location>
        <begin position="58"/>
        <end position="67"/>
    </location>
</feature>
<name>A0AAV2TQD7_CALDB</name>
<dbReference type="EMBL" id="CAXLJL010000412">
    <property type="protein sequence ID" value="CAL5137587.1"/>
    <property type="molecule type" value="Genomic_DNA"/>
</dbReference>
<dbReference type="AlphaFoldDB" id="A0AAV2TQD7"/>
<organism evidence="3 4">
    <name type="scientific">Calicophoron daubneyi</name>
    <name type="common">Rumen fluke</name>
    <name type="synonym">Paramphistomum daubneyi</name>
    <dbReference type="NCBI Taxonomy" id="300641"/>
    <lineage>
        <taxon>Eukaryota</taxon>
        <taxon>Metazoa</taxon>
        <taxon>Spiralia</taxon>
        <taxon>Lophotrochozoa</taxon>
        <taxon>Platyhelminthes</taxon>
        <taxon>Trematoda</taxon>
        <taxon>Digenea</taxon>
        <taxon>Plagiorchiida</taxon>
        <taxon>Pronocephalata</taxon>
        <taxon>Paramphistomoidea</taxon>
        <taxon>Paramphistomidae</taxon>
        <taxon>Calicophoron</taxon>
    </lineage>
</organism>
<dbReference type="Gene3D" id="1.10.472.10">
    <property type="entry name" value="Cyclin-like"/>
    <property type="match status" value="2"/>
</dbReference>
<evidence type="ECO:0000256" key="1">
    <source>
        <dbReference type="SAM" id="MobiDB-lite"/>
    </source>
</evidence>
<dbReference type="InterPro" id="IPR039361">
    <property type="entry name" value="Cyclin"/>
</dbReference>
<dbReference type="Pfam" id="PF00134">
    <property type="entry name" value="Cyclin_N"/>
    <property type="match status" value="1"/>
</dbReference>
<dbReference type="InterPro" id="IPR036915">
    <property type="entry name" value="Cyclin-like_sf"/>
</dbReference>
<comment type="caution">
    <text evidence="3">The sequence shown here is derived from an EMBL/GenBank/DDBJ whole genome shotgun (WGS) entry which is preliminary data.</text>
</comment>